<comment type="caution">
    <text evidence="3">The sequence shown here is derived from an EMBL/GenBank/DDBJ whole genome shotgun (WGS) entry which is preliminary data.</text>
</comment>
<sequence length="356" mass="39308">MSNKMRISQVMLTVGFGGAERLFVDLCQSLAAAGHEVLAVCHPHFQRMDLLSHERVTIAHLKASWDWSPLSRYRLRKIFTAFKPQVVHTHLARGAAIAGDAATALGIPVAANMHDYAKMKYYRSIDHFFPGTEDQRQYLIGNGIKPEMITVVPHFTNVTPVAAVDRRPDTPPTLIAYGRLVQNKGFQVLIKSVGQLHARGIKLRLLLGGDGPEKANLQALIRSLGLEEVVTLVGWVDNVSEFLDRGNYFILPSLHEPFGIVILEAMARGKSIISTTVQGPVEILDQETAYLARPDDPDSMAAALAAALEDRGEAERRAINALDKFRRCYDPSVIIPFYIQCFEQMLTAPKAAGSRG</sequence>
<dbReference type="PANTHER" id="PTHR12526">
    <property type="entry name" value="GLYCOSYLTRANSFERASE"/>
    <property type="match status" value="1"/>
</dbReference>
<evidence type="ECO:0000259" key="1">
    <source>
        <dbReference type="Pfam" id="PF00534"/>
    </source>
</evidence>
<gene>
    <name evidence="3" type="ORF">ENN98_04640</name>
</gene>
<feature type="domain" description="Glycosyltransferase subfamily 4-like N-terminal" evidence="2">
    <location>
        <begin position="16"/>
        <end position="157"/>
    </location>
</feature>
<dbReference type="AlphaFoldDB" id="A0A7C2XG31"/>
<dbReference type="Proteomes" id="UP000885986">
    <property type="component" value="Unassembled WGS sequence"/>
</dbReference>
<reference evidence="3" key="1">
    <citation type="journal article" date="2020" name="mSystems">
        <title>Genome- and Community-Level Interaction Insights into Carbon Utilization and Element Cycling Functions of Hydrothermarchaeota in Hydrothermal Sediment.</title>
        <authorList>
            <person name="Zhou Z."/>
            <person name="Liu Y."/>
            <person name="Xu W."/>
            <person name="Pan J."/>
            <person name="Luo Z.H."/>
            <person name="Li M."/>
        </authorList>
    </citation>
    <scope>NUCLEOTIDE SEQUENCE [LARGE SCALE GENOMIC DNA]</scope>
    <source>
        <strain evidence="3">SpSt-1224</strain>
    </source>
</reference>
<dbReference type="Gene3D" id="3.40.50.2000">
    <property type="entry name" value="Glycogen Phosphorylase B"/>
    <property type="match status" value="2"/>
</dbReference>
<organism evidence="3">
    <name type="scientific">Desulfurivibrio alkaliphilus</name>
    <dbReference type="NCBI Taxonomy" id="427923"/>
    <lineage>
        <taxon>Bacteria</taxon>
        <taxon>Pseudomonadati</taxon>
        <taxon>Thermodesulfobacteriota</taxon>
        <taxon>Desulfobulbia</taxon>
        <taxon>Desulfobulbales</taxon>
        <taxon>Desulfobulbaceae</taxon>
        <taxon>Desulfurivibrio</taxon>
    </lineage>
</organism>
<dbReference type="InterPro" id="IPR028098">
    <property type="entry name" value="Glyco_trans_4-like_N"/>
</dbReference>
<dbReference type="PANTHER" id="PTHR12526:SF630">
    <property type="entry name" value="GLYCOSYLTRANSFERASE"/>
    <property type="match status" value="1"/>
</dbReference>
<evidence type="ECO:0000259" key="2">
    <source>
        <dbReference type="Pfam" id="PF13439"/>
    </source>
</evidence>
<proteinExistence type="predicted"/>
<feature type="domain" description="Glycosyl transferase family 1" evidence="1">
    <location>
        <begin position="166"/>
        <end position="320"/>
    </location>
</feature>
<name>A0A7C2XG31_9BACT</name>
<dbReference type="InterPro" id="IPR001296">
    <property type="entry name" value="Glyco_trans_1"/>
</dbReference>
<dbReference type="GO" id="GO:0016757">
    <property type="term" value="F:glycosyltransferase activity"/>
    <property type="evidence" value="ECO:0007669"/>
    <property type="project" value="InterPro"/>
</dbReference>
<dbReference type="EMBL" id="DSDS01000106">
    <property type="protein sequence ID" value="HET97969.1"/>
    <property type="molecule type" value="Genomic_DNA"/>
</dbReference>
<dbReference type="SUPFAM" id="SSF53756">
    <property type="entry name" value="UDP-Glycosyltransferase/glycogen phosphorylase"/>
    <property type="match status" value="1"/>
</dbReference>
<evidence type="ECO:0000313" key="3">
    <source>
        <dbReference type="EMBL" id="HET97969.1"/>
    </source>
</evidence>
<accession>A0A7C2XG31</accession>
<dbReference type="Pfam" id="PF13439">
    <property type="entry name" value="Glyco_transf_4"/>
    <property type="match status" value="1"/>
</dbReference>
<protein>
    <submittedName>
        <fullName evidence="3">Glycosyltransferase</fullName>
    </submittedName>
</protein>
<dbReference type="Pfam" id="PF00534">
    <property type="entry name" value="Glycos_transf_1"/>
    <property type="match status" value="1"/>
</dbReference>
<dbReference type="CDD" id="cd03811">
    <property type="entry name" value="GT4_GT28_WabH-like"/>
    <property type="match status" value="1"/>
</dbReference>